<proteinExistence type="predicted"/>
<comment type="caution">
    <text evidence="3">The sequence shown here is derived from an EMBL/GenBank/DDBJ whole genome shotgun (WGS) entry which is preliminary data.</text>
</comment>
<keyword evidence="2" id="KW-0732">Signal</keyword>
<organism evidence="3 4">
    <name type="scientific">Ameyamaea chiangmaiensis</name>
    <dbReference type="NCBI Taxonomy" id="442969"/>
    <lineage>
        <taxon>Bacteria</taxon>
        <taxon>Pseudomonadati</taxon>
        <taxon>Pseudomonadota</taxon>
        <taxon>Alphaproteobacteria</taxon>
        <taxon>Acetobacterales</taxon>
        <taxon>Acetobacteraceae</taxon>
        <taxon>Ameyamaea</taxon>
    </lineage>
</organism>
<dbReference type="InterPro" id="IPR021395">
    <property type="entry name" value="DUF3035"/>
</dbReference>
<dbReference type="Proteomes" id="UP000585665">
    <property type="component" value="Unassembled WGS sequence"/>
</dbReference>
<feature type="compositionally biased region" description="Polar residues" evidence="1">
    <location>
        <begin position="63"/>
        <end position="72"/>
    </location>
</feature>
<sequence>MAVKASLRIIPVLGAIAGSVALSGCSGAEAARAFGLERSVPDEYTVTTRAPLSMPPSEELTAPNVNGQATPSLDQSPRMQALETLSPNVALQGVNGQSSAGQSTLVGQARAAAATPDNGELGAPGAGFVDQLMVWKSGSGSVVDGKAENERLKQDSALGRDPTSGVTPTVKAKKSSFLGIF</sequence>
<dbReference type="Pfam" id="PF11233">
    <property type="entry name" value="DUF3035"/>
    <property type="match status" value="1"/>
</dbReference>
<feature type="compositionally biased region" description="Basic and acidic residues" evidence="1">
    <location>
        <begin position="145"/>
        <end position="154"/>
    </location>
</feature>
<dbReference type="EMBL" id="JABXXR010000124">
    <property type="protein sequence ID" value="NVN41407.1"/>
    <property type="molecule type" value="Genomic_DNA"/>
</dbReference>
<feature type="chain" id="PRO_5032487991" evidence="2">
    <location>
        <begin position="31"/>
        <end position="181"/>
    </location>
</feature>
<evidence type="ECO:0000313" key="4">
    <source>
        <dbReference type="Proteomes" id="UP000585665"/>
    </source>
</evidence>
<reference evidence="3 4" key="1">
    <citation type="submission" date="2020-06" db="EMBL/GenBank/DDBJ databases">
        <title>Description of novel acetic acid bacteria.</title>
        <authorList>
            <person name="Sombolestani A."/>
        </authorList>
    </citation>
    <scope>NUCLEOTIDE SEQUENCE [LARGE SCALE GENOMIC DNA]</scope>
    <source>
        <strain evidence="3 4">LMG 27010</strain>
    </source>
</reference>
<name>A0A850PA36_9PROT</name>
<evidence type="ECO:0000256" key="1">
    <source>
        <dbReference type="SAM" id="MobiDB-lite"/>
    </source>
</evidence>
<protein>
    <submittedName>
        <fullName evidence="3">DUF3035 domain-containing protein</fullName>
    </submittedName>
</protein>
<evidence type="ECO:0000256" key="2">
    <source>
        <dbReference type="SAM" id="SignalP"/>
    </source>
</evidence>
<evidence type="ECO:0000313" key="3">
    <source>
        <dbReference type="EMBL" id="NVN41407.1"/>
    </source>
</evidence>
<dbReference type="RefSeq" id="WP_176614308.1">
    <property type="nucleotide sequence ID" value="NZ_JABXXR010000124.1"/>
</dbReference>
<keyword evidence="4" id="KW-1185">Reference proteome</keyword>
<feature type="signal peptide" evidence="2">
    <location>
        <begin position="1"/>
        <end position="30"/>
    </location>
</feature>
<feature type="region of interest" description="Disordered" evidence="1">
    <location>
        <begin position="145"/>
        <end position="170"/>
    </location>
</feature>
<feature type="region of interest" description="Disordered" evidence="1">
    <location>
        <begin position="49"/>
        <end position="72"/>
    </location>
</feature>
<dbReference type="PROSITE" id="PS51257">
    <property type="entry name" value="PROKAR_LIPOPROTEIN"/>
    <property type="match status" value="1"/>
</dbReference>
<accession>A0A850PA36</accession>
<gene>
    <name evidence="3" type="ORF">HUK82_12650</name>
</gene>
<dbReference type="AlphaFoldDB" id="A0A850PA36"/>